<reference evidence="5" key="1">
    <citation type="journal article" date="2019" name="Sci. Rep.">
        <title>Draft genome of Tanacetum cinerariifolium, the natural source of mosquito coil.</title>
        <authorList>
            <person name="Yamashiro T."/>
            <person name="Shiraishi A."/>
            <person name="Satake H."/>
            <person name="Nakayama K."/>
        </authorList>
    </citation>
    <scope>NUCLEOTIDE SEQUENCE</scope>
</reference>
<keyword evidence="4" id="KW-0804">Transcription</keyword>
<dbReference type="GO" id="GO:0016592">
    <property type="term" value="C:mediator complex"/>
    <property type="evidence" value="ECO:0007669"/>
    <property type="project" value="InterPro"/>
</dbReference>
<protein>
    <recommendedName>
        <fullName evidence="4">Mediator of RNA polymerase II transcription subunit 20</fullName>
    </recommendedName>
    <alternativeName>
        <fullName evidence="4">Mediator complex subunit 20</fullName>
    </alternativeName>
</protein>
<proteinExistence type="inferred from homology"/>
<comment type="similarity">
    <text evidence="2 4">Belongs to the Mediator complex subunit 20 family.</text>
</comment>
<dbReference type="EMBL" id="BKCJ010192258">
    <property type="protein sequence ID" value="GEY59833.1"/>
    <property type="molecule type" value="Genomic_DNA"/>
</dbReference>
<comment type="subunit">
    <text evidence="4">Component of the Mediator complex.</text>
</comment>
<feature type="non-terminal residue" evidence="5">
    <location>
        <position position="125"/>
    </location>
</feature>
<accession>A0A699HNP4</accession>
<comment type="function">
    <text evidence="4">Component of the Mediator complex, a coactivator involved in the regulated transcription of nearly all RNA polymerase II-dependent genes. Mediator functions as a bridge to convey information from gene-specific regulatory proteins to the basal RNA polymerase II transcription machinery. Mediator is recruited to promoters by direct interactions with regulatory proteins and serves as a scaffold for the assembly of a functional preinitiation complex with RNA polymerase II and the general transcription factors.</text>
</comment>
<dbReference type="GO" id="GO:0003713">
    <property type="term" value="F:transcription coactivator activity"/>
    <property type="evidence" value="ECO:0007669"/>
    <property type="project" value="TreeGrafter"/>
</dbReference>
<dbReference type="Pfam" id="PF08612">
    <property type="entry name" value="Med20"/>
    <property type="match status" value="1"/>
</dbReference>
<comment type="caution">
    <text evidence="5">The sequence shown here is derived from an EMBL/GenBank/DDBJ whole genome shotgun (WGS) entry which is preliminary data.</text>
</comment>
<dbReference type="GO" id="GO:0006357">
    <property type="term" value="P:regulation of transcription by RNA polymerase II"/>
    <property type="evidence" value="ECO:0007669"/>
    <property type="project" value="InterPro"/>
</dbReference>
<evidence type="ECO:0000256" key="3">
    <source>
        <dbReference type="ARBA" id="ARBA00023242"/>
    </source>
</evidence>
<keyword evidence="4" id="KW-0805">Transcription regulation</keyword>
<evidence type="ECO:0000256" key="1">
    <source>
        <dbReference type="ARBA" id="ARBA00004123"/>
    </source>
</evidence>
<comment type="subcellular location">
    <subcellularLocation>
        <location evidence="1 4">Nucleus</location>
    </subcellularLocation>
</comment>
<dbReference type="PANTHER" id="PTHR12465:SF0">
    <property type="entry name" value="MEDIATOR OF RNA POLYMERASE II TRANSCRIPTION SUBUNIT 20"/>
    <property type="match status" value="1"/>
</dbReference>
<name>A0A699HNP4_TANCI</name>
<evidence type="ECO:0000256" key="2">
    <source>
        <dbReference type="ARBA" id="ARBA00010743"/>
    </source>
</evidence>
<dbReference type="AlphaFoldDB" id="A0A699HNP4"/>
<sequence length="125" mass="14385">MPIKWILHWQPNAGHTVSGQLLAEISQCVESINGVKGPKWKSTLSFYRPVTKDQSNASEFPRDFLGISLPDQPNKYYFVLRTHRLVLEADSSIQTIMEKLQSYKTRVALNFEGVQYQLGDFQLRI</sequence>
<dbReference type="PANTHER" id="PTHR12465">
    <property type="entry name" value="UBIQUITIN SPECIFIC PROTEASE HOMOLOG 49"/>
    <property type="match status" value="1"/>
</dbReference>
<dbReference type="InterPro" id="IPR013921">
    <property type="entry name" value="Mediator_Med20"/>
</dbReference>
<gene>
    <name evidence="4" type="primary">MED20</name>
    <name evidence="5" type="ORF">Tci_431807</name>
</gene>
<organism evidence="5">
    <name type="scientific">Tanacetum cinerariifolium</name>
    <name type="common">Dalmatian daisy</name>
    <name type="synonym">Chrysanthemum cinerariifolium</name>
    <dbReference type="NCBI Taxonomy" id="118510"/>
    <lineage>
        <taxon>Eukaryota</taxon>
        <taxon>Viridiplantae</taxon>
        <taxon>Streptophyta</taxon>
        <taxon>Embryophyta</taxon>
        <taxon>Tracheophyta</taxon>
        <taxon>Spermatophyta</taxon>
        <taxon>Magnoliopsida</taxon>
        <taxon>eudicotyledons</taxon>
        <taxon>Gunneridae</taxon>
        <taxon>Pentapetalae</taxon>
        <taxon>asterids</taxon>
        <taxon>campanulids</taxon>
        <taxon>Asterales</taxon>
        <taxon>Asteraceae</taxon>
        <taxon>Asteroideae</taxon>
        <taxon>Anthemideae</taxon>
        <taxon>Anthemidinae</taxon>
        <taxon>Tanacetum</taxon>
    </lineage>
</organism>
<keyword evidence="4" id="KW-0010">Activator</keyword>
<keyword evidence="3 4" id="KW-0539">Nucleus</keyword>
<evidence type="ECO:0000313" key="5">
    <source>
        <dbReference type="EMBL" id="GEY59833.1"/>
    </source>
</evidence>
<evidence type="ECO:0000256" key="4">
    <source>
        <dbReference type="RuleBase" id="RU364152"/>
    </source>
</evidence>